<keyword evidence="1" id="KW-0808">Transferase</keyword>
<reference evidence="1" key="2">
    <citation type="journal article" date="2023" name="BMC Genomics">
        <title>Pest status, molecular evolution, and epigenetic factors derived from the genome assembly of Frankliniella fusca, a thysanopteran phytovirus vector.</title>
        <authorList>
            <person name="Catto M.A."/>
            <person name="Labadie P.E."/>
            <person name="Jacobson A.L."/>
            <person name="Kennedy G.G."/>
            <person name="Srinivasan R."/>
            <person name="Hunt B.G."/>
        </authorList>
    </citation>
    <scope>NUCLEOTIDE SEQUENCE</scope>
    <source>
        <strain evidence="1">PL_HMW_Pooled</strain>
    </source>
</reference>
<name>A0AAE1HRW1_9NEOP</name>
<gene>
    <name evidence="1" type="ORF">KUF71_014541</name>
</gene>
<reference evidence="1" key="1">
    <citation type="submission" date="2021-07" db="EMBL/GenBank/DDBJ databases">
        <authorList>
            <person name="Catto M.A."/>
            <person name="Jacobson A."/>
            <person name="Kennedy G."/>
            <person name="Labadie P."/>
            <person name="Hunt B.G."/>
            <person name="Srinivasan R."/>
        </authorList>
    </citation>
    <scope>NUCLEOTIDE SEQUENCE</scope>
    <source>
        <strain evidence="1">PL_HMW_Pooled</strain>
        <tissue evidence="1">Head</tissue>
    </source>
</reference>
<evidence type="ECO:0000313" key="1">
    <source>
        <dbReference type="EMBL" id="KAK3926292.1"/>
    </source>
</evidence>
<organism evidence="1 2">
    <name type="scientific">Frankliniella fusca</name>
    <dbReference type="NCBI Taxonomy" id="407009"/>
    <lineage>
        <taxon>Eukaryota</taxon>
        <taxon>Metazoa</taxon>
        <taxon>Ecdysozoa</taxon>
        <taxon>Arthropoda</taxon>
        <taxon>Hexapoda</taxon>
        <taxon>Insecta</taxon>
        <taxon>Pterygota</taxon>
        <taxon>Neoptera</taxon>
        <taxon>Paraneoptera</taxon>
        <taxon>Thysanoptera</taxon>
        <taxon>Terebrantia</taxon>
        <taxon>Thripoidea</taxon>
        <taxon>Thripidae</taxon>
        <taxon>Frankliniella</taxon>
    </lineage>
</organism>
<dbReference type="GO" id="GO:0016740">
    <property type="term" value="F:transferase activity"/>
    <property type="evidence" value="ECO:0007669"/>
    <property type="project" value="UniProtKB-KW"/>
</dbReference>
<comment type="caution">
    <text evidence="1">The sequence shown here is derived from an EMBL/GenBank/DDBJ whole genome shotgun (WGS) entry which is preliminary data.</text>
</comment>
<dbReference type="AlphaFoldDB" id="A0AAE1HRW1"/>
<dbReference type="Proteomes" id="UP001219518">
    <property type="component" value="Unassembled WGS sequence"/>
</dbReference>
<accession>A0AAE1HRW1</accession>
<keyword evidence="2" id="KW-1185">Reference proteome</keyword>
<evidence type="ECO:0000313" key="2">
    <source>
        <dbReference type="Proteomes" id="UP001219518"/>
    </source>
</evidence>
<proteinExistence type="predicted"/>
<sequence length="278" mass="32551">MLRLFPYIIGDKIEDHEDPGWQLYLLLKMLCEYYCAPAFQKTDLSYIQDVLIPTYFQIRPTVLDQTKYSLKPKHHYMVHYAELMLRYGPLLYLWTMSYEQKHKFFKQVMRISKNLINPEYTCAVRHQLQFAHQTLGPLFNDSCQETEPKLLLSENFQGELGDFISQLCLDSEWRESRSVCYNDLEYEVNDVLLLSSHSGTIKGAVLKVIATKDQSVSFVAEIFNCISKEARGLYFLPSQQSKKFAWLPASSLKYPVVQPIYIEEGQRSFSLKHQLLEN</sequence>
<dbReference type="EMBL" id="JAHWGI010001244">
    <property type="protein sequence ID" value="KAK3926292.1"/>
    <property type="molecule type" value="Genomic_DNA"/>
</dbReference>
<protein>
    <submittedName>
        <fullName evidence="1">GPI ethanolamine phosphate transferase 1</fullName>
    </submittedName>
</protein>